<evidence type="ECO:0000313" key="2">
    <source>
        <dbReference type="Proteomes" id="UP000267606"/>
    </source>
</evidence>
<dbReference type="Proteomes" id="UP000267606">
    <property type="component" value="Unassembled WGS sequence"/>
</dbReference>
<sequence>MCVISSTHLKFKVTKDIKRIVLVMKWIPPYAIRQLETLADDKQSCRKYPIWQYLCCDDYI</sequence>
<accession>A0A183HMS2</accession>
<reference evidence="1 2" key="2">
    <citation type="submission" date="2018-11" db="EMBL/GenBank/DDBJ databases">
        <authorList>
            <consortium name="Pathogen Informatics"/>
        </authorList>
    </citation>
    <scope>NUCLEOTIDE SEQUENCE [LARGE SCALE GENOMIC DNA]</scope>
</reference>
<protein>
    <submittedName>
        <fullName evidence="3">Ovule protein</fullName>
    </submittedName>
</protein>
<evidence type="ECO:0000313" key="3">
    <source>
        <dbReference type="WBParaSite" id="OFLC_0000878301-mRNA-1"/>
    </source>
</evidence>
<keyword evidence="2" id="KW-1185">Reference proteome</keyword>
<name>A0A183HMS2_9BILA</name>
<reference evidence="3" key="1">
    <citation type="submission" date="2016-06" db="UniProtKB">
        <authorList>
            <consortium name="WormBaseParasite"/>
        </authorList>
    </citation>
    <scope>IDENTIFICATION</scope>
</reference>
<gene>
    <name evidence="1" type="ORF">OFLC_LOCUS8784</name>
</gene>
<dbReference type="WBParaSite" id="OFLC_0000878301-mRNA-1">
    <property type="protein sequence ID" value="OFLC_0000878301-mRNA-1"/>
    <property type="gene ID" value="OFLC_0000878301"/>
</dbReference>
<evidence type="ECO:0000313" key="1">
    <source>
        <dbReference type="EMBL" id="VDO57385.1"/>
    </source>
</evidence>
<dbReference type="AlphaFoldDB" id="A0A183HMS2"/>
<organism evidence="3">
    <name type="scientific">Onchocerca flexuosa</name>
    <dbReference type="NCBI Taxonomy" id="387005"/>
    <lineage>
        <taxon>Eukaryota</taxon>
        <taxon>Metazoa</taxon>
        <taxon>Ecdysozoa</taxon>
        <taxon>Nematoda</taxon>
        <taxon>Chromadorea</taxon>
        <taxon>Rhabditida</taxon>
        <taxon>Spirurina</taxon>
        <taxon>Spiruromorpha</taxon>
        <taxon>Filarioidea</taxon>
        <taxon>Onchocercidae</taxon>
        <taxon>Onchocerca</taxon>
    </lineage>
</organism>
<dbReference type="EMBL" id="UZAJ01010222">
    <property type="protein sequence ID" value="VDO57385.1"/>
    <property type="molecule type" value="Genomic_DNA"/>
</dbReference>
<proteinExistence type="predicted"/>